<accession>A0ABV5JG33</accession>
<sequence>MSDEDNAEDPIRDQSEIEKIVAQHGLKLPDGKATENYPTRYSDVLKAYAAHKFTAKRLDDKKAKHFVTSLVKGGALVWEYKGRRLNWITGLSAFCRHDGSDVIAEMIEIHNDVCVELYGMAMDQVESVGDFRTHDDTLDPDKAAKRGVYLASDLHVEDRQHLTDAFINQYLRPYLDARRESLSIFFKQIEATHRAGQVLIFRRESDGGHVLVLPRDGFDGLGSYRVPRANYLTGFDYSEEEVDVHLLGGQAPHFNPEVLVFLSSDQIPELCVYDGADGVRQGRPKGINYTEADLPFVKQMYEVLHEGEAISIAEAARLVFDADPGSIKGGGTEASKQKRLARLYNKTYPSG</sequence>
<dbReference type="Proteomes" id="UP001589683">
    <property type="component" value="Unassembled WGS sequence"/>
</dbReference>
<organism evidence="1 2">
    <name type="scientific">Pseudohalocynthiibacter aestuariivivens</name>
    <dbReference type="NCBI Taxonomy" id="1591409"/>
    <lineage>
        <taxon>Bacteria</taxon>
        <taxon>Pseudomonadati</taxon>
        <taxon>Pseudomonadota</taxon>
        <taxon>Alphaproteobacteria</taxon>
        <taxon>Rhodobacterales</taxon>
        <taxon>Paracoccaceae</taxon>
        <taxon>Pseudohalocynthiibacter</taxon>
    </lineage>
</organism>
<dbReference type="EMBL" id="JBHMEA010000030">
    <property type="protein sequence ID" value="MFB9231826.1"/>
    <property type="molecule type" value="Genomic_DNA"/>
</dbReference>
<evidence type="ECO:0000313" key="1">
    <source>
        <dbReference type="EMBL" id="MFB9231826.1"/>
    </source>
</evidence>
<comment type="caution">
    <text evidence="1">The sequence shown here is derived from an EMBL/GenBank/DDBJ whole genome shotgun (WGS) entry which is preliminary data.</text>
</comment>
<evidence type="ECO:0000313" key="2">
    <source>
        <dbReference type="Proteomes" id="UP001589683"/>
    </source>
</evidence>
<keyword evidence="2" id="KW-1185">Reference proteome</keyword>
<proteinExistence type="predicted"/>
<dbReference type="RefSeq" id="WP_213891101.1">
    <property type="nucleotide sequence ID" value="NZ_JAGFNU010000018.1"/>
</dbReference>
<name>A0ABV5JG33_9RHOB</name>
<reference evidence="1 2" key="1">
    <citation type="submission" date="2024-09" db="EMBL/GenBank/DDBJ databases">
        <authorList>
            <person name="Sun Q."/>
            <person name="Mori K."/>
        </authorList>
    </citation>
    <scope>NUCLEOTIDE SEQUENCE [LARGE SCALE GENOMIC DNA]</scope>
    <source>
        <strain evidence="1 2">CECT 8726</strain>
    </source>
</reference>
<protein>
    <recommendedName>
        <fullName evidence="3">DUF4238 domain-containing protein</fullName>
    </recommendedName>
</protein>
<evidence type="ECO:0008006" key="3">
    <source>
        <dbReference type="Google" id="ProtNLM"/>
    </source>
</evidence>
<gene>
    <name evidence="1" type="ORF">ACFFUT_08510</name>
</gene>